<evidence type="ECO:0000313" key="4">
    <source>
        <dbReference type="EMBL" id="KVT42754.1"/>
    </source>
</evidence>
<dbReference type="Proteomes" id="UP000056732">
    <property type="component" value="Unassembled WGS sequence"/>
</dbReference>
<feature type="domain" description="Response regulatory" evidence="2">
    <location>
        <begin position="168"/>
        <end position="288"/>
    </location>
</feature>
<reference evidence="5 6" key="1">
    <citation type="submission" date="2015-11" db="EMBL/GenBank/DDBJ databases">
        <title>Expanding the genomic diversity of Burkholderia species for the development of highly accurate diagnostics.</title>
        <authorList>
            <person name="Sahl J."/>
            <person name="Keim P."/>
            <person name="Wagner D."/>
        </authorList>
    </citation>
    <scope>NUCLEOTIDE SEQUENCE [LARGE SCALE GENOMIC DNA]</scope>
    <source>
        <strain evidence="4 5">MSMB1137WGS</strain>
        <strain evidence="3 6">MSMB2058</strain>
    </source>
</reference>
<protein>
    <submittedName>
        <fullName evidence="4">Histidine kinase</fullName>
    </submittedName>
</protein>
<dbReference type="GO" id="GO:0016301">
    <property type="term" value="F:kinase activity"/>
    <property type="evidence" value="ECO:0007669"/>
    <property type="project" value="UniProtKB-KW"/>
</dbReference>
<gene>
    <name evidence="3" type="ORF">WJ53_14895</name>
    <name evidence="4" type="ORF">WK53_17955</name>
</gene>
<evidence type="ECO:0000313" key="6">
    <source>
        <dbReference type="Proteomes" id="UP000061665"/>
    </source>
</evidence>
<dbReference type="Gene3D" id="3.40.50.2300">
    <property type="match status" value="1"/>
</dbReference>
<dbReference type="Gene3D" id="1.10.260.40">
    <property type="entry name" value="lambda repressor-like DNA-binding domains"/>
    <property type="match status" value="1"/>
</dbReference>
<accession>A0AAW3N3U9</accession>
<evidence type="ECO:0000259" key="2">
    <source>
        <dbReference type="PROSITE" id="PS50110"/>
    </source>
</evidence>
<dbReference type="GO" id="GO:0003677">
    <property type="term" value="F:DNA binding"/>
    <property type="evidence" value="ECO:0007669"/>
    <property type="project" value="InterPro"/>
</dbReference>
<dbReference type="Pfam" id="PF08667">
    <property type="entry name" value="BetR"/>
    <property type="match status" value="1"/>
</dbReference>
<organism evidence="4 5">
    <name type="scientific">Burkholderia ubonensis</name>
    <dbReference type="NCBI Taxonomy" id="101571"/>
    <lineage>
        <taxon>Bacteria</taxon>
        <taxon>Pseudomonadati</taxon>
        <taxon>Pseudomonadota</taxon>
        <taxon>Betaproteobacteria</taxon>
        <taxon>Burkholderiales</taxon>
        <taxon>Burkholderiaceae</taxon>
        <taxon>Burkholderia</taxon>
        <taxon>Burkholderia cepacia complex</taxon>
    </lineage>
</organism>
<dbReference type="RefSeq" id="WP_059537809.1">
    <property type="nucleotide sequence ID" value="NZ_LOVC01000086.1"/>
</dbReference>
<sequence>MTSDSQPLDGIQSDLDARLIAERVRNLFERKGITKRRHAATICEYLHLSPSQAHRKIKGESPWTLAQIREIASAFNVAPAELFQEVDDFDNLNYIGQRSVLMVGNDELTCIAQIGGEVTTDAPSTLFVALRIGEQWCVYRTGQAPAGKQYQVEKIEIDGRRPMVDKPIIAILDDNSNAADELSRSLQKRDFSTVPFYSIDALLAAVERTRFGGFILDWMIGSETARRCIEAIRVKHNIDSPIIILTAYMGHAGHATAIAEMMTIHKIIGPYEKPARAPVIAAALKPYCTR</sequence>
<dbReference type="InterPro" id="IPR013975">
    <property type="entry name" value="Tscrpt_reg_BetR_N"/>
</dbReference>
<evidence type="ECO:0000313" key="5">
    <source>
        <dbReference type="Proteomes" id="UP000056732"/>
    </source>
</evidence>
<keyword evidence="4" id="KW-0418">Kinase</keyword>
<dbReference type="SUPFAM" id="SSF47413">
    <property type="entry name" value="lambda repressor-like DNA-binding domains"/>
    <property type="match status" value="1"/>
</dbReference>
<dbReference type="InterPro" id="IPR001789">
    <property type="entry name" value="Sig_transdc_resp-reg_receiver"/>
</dbReference>
<name>A0AAW3N3U9_9BURK</name>
<dbReference type="GO" id="GO:0000160">
    <property type="term" value="P:phosphorelay signal transduction system"/>
    <property type="evidence" value="ECO:0007669"/>
    <property type="project" value="InterPro"/>
</dbReference>
<evidence type="ECO:0000256" key="1">
    <source>
        <dbReference type="PROSITE-ProRule" id="PRU00169"/>
    </source>
</evidence>
<dbReference type="InterPro" id="IPR010982">
    <property type="entry name" value="Lambda_DNA-bd_dom_sf"/>
</dbReference>
<proteinExistence type="predicted"/>
<dbReference type="CDD" id="cd00093">
    <property type="entry name" value="HTH_XRE"/>
    <property type="match status" value="1"/>
</dbReference>
<dbReference type="EMBL" id="LOZE01000115">
    <property type="protein sequence ID" value="KVM24635.1"/>
    <property type="molecule type" value="Genomic_DNA"/>
</dbReference>
<comment type="caution">
    <text evidence="4">The sequence shown here is derived from an EMBL/GenBank/DDBJ whole genome shotgun (WGS) entry which is preliminary data.</text>
</comment>
<dbReference type="PROSITE" id="PS50110">
    <property type="entry name" value="RESPONSE_REGULATORY"/>
    <property type="match status" value="1"/>
</dbReference>
<dbReference type="InterPro" id="IPR001387">
    <property type="entry name" value="Cro/C1-type_HTH"/>
</dbReference>
<dbReference type="Proteomes" id="UP000061665">
    <property type="component" value="Unassembled WGS sequence"/>
</dbReference>
<keyword evidence="1" id="KW-0597">Phosphoprotein</keyword>
<dbReference type="EMBL" id="LPDO01000141">
    <property type="protein sequence ID" value="KVT42754.1"/>
    <property type="molecule type" value="Genomic_DNA"/>
</dbReference>
<dbReference type="AlphaFoldDB" id="A0AAW3N3U9"/>
<keyword evidence="4" id="KW-0808">Transferase</keyword>
<dbReference type="SUPFAM" id="SSF52172">
    <property type="entry name" value="CheY-like"/>
    <property type="match status" value="1"/>
</dbReference>
<dbReference type="InterPro" id="IPR011006">
    <property type="entry name" value="CheY-like_superfamily"/>
</dbReference>
<feature type="modified residue" description="4-aspartylphosphate" evidence="1">
    <location>
        <position position="217"/>
    </location>
</feature>
<evidence type="ECO:0000313" key="3">
    <source>
        <dbReference type="EMBL" id="KVM24635.1"/>
    </source>
</evidence>